<dbReference type="OrthoDB" id="10251809at2759"/>
<keyword evidence="2" id="KW-1185">Reference proteome</keyword>
<name>X6LC59_RETFI</name>
<dbReference type="Proteomes" id="UP000023152">
    <property type="component" value="Unassembled WGS sequence"/>
</dbReference>
<accession>X6LC59</accession>
<gene>
    <name evidence="1" type="ORF">RFI_38577</name>
</gene>
<feature type="non-terminal residue" evidence="1">
    <location>
        <position position="105"/>
    </location>
</feature>
<evidence type="ECO:0000313" key="2">
    <source>
        <dbReference type="Proteomes" id="UP000023152"/>
    </source>
</evidence>
<evidence type="ECO:0000313" key="1">
    <source>
        <dbReference type="EMBL" id="ETN98910.1"/>
    </source>
</evidence>
<protein>
    <submittedName>
        <fullName evidence="1">Uncharacterized protein</fullName>
    </submittedName>
</protein>
<proteinExistence type="predicted"/>
<dbReference type="AlphaFoldDB" id="X6LC59"/>
<reference evidence="1 2" key="1">
    <citation type="journal article" date="2013" name="Curr. Biol.">
        <title>The Genome of the Foraminiferan Reticulomyxa filosa.</title>
        <authorList>
            <person name="Glockner G."/>
            <person name="Hulsmann N."/>
            <person name="Schleicher M."/>
            <person name="Noegel A.A."/>
            <person name="Eichinger L."/>
            <person name="Gallinger C."/>
            <person name="Pawlowski J."/>
            <person name="Sierra R."/>
            <person name="Euteneuer U."/>
            <person name="Pillet L."/>
            <person name="Moustafa A."/>
            <person name="Platzer M."/>
            <person name="Groth M."/>
            <person name="Szafranski K."/>
            <person name="Schliwa M."/>
        </authorList>
    </citation>
    <scope>NUCLEOTIDE SEQUENCE [LARGE SCALE GENOMIC DNA]</scope>
</reference>
<sequence length="105" mass="12461">MKDKTWNQCKITLPMKISSSFAILSDYDTNVHVIGGLDAKRGIQKMHVNVNVDKLFEKSELLKMPEMYRRMIELKNEISKMKLERLHIIPIEKQRMNEDKKKNKE</sequence>
<comment type="caution">
    <text evidence="1">The sequence shown here is derived from an EMBL/GenBank/DDBJ whole genome shotgun (WGS) entry which is preliminary data.</text>
</comment>
<organism evidence="1 2">
    <name type="scientific">Reticulomyxa filosa</name>
    <dbReference type="NCBI Taxonomy" id="46433"/>
    <lineage>
        <taxon>Eukaryota</taxon>
        <taxon>Sar</taxon>
        <taxon>Rhizaria</taxon>
        <taxon>Retaria</taxon>
        <taxon>Foraminifera</taxon>
        <taxon>Monothalamids</taxon>
        <taxon>Reticulomyxidae</taxon>
        <taxon>Reticulomyxa</taxon>
    </lineage>
</organism>
<dbReference type="EMBL" id="ASPP01045424">
    <property type="protein sequence ID" value="ETN98910.1"/>
    <property type="molecule type" value="Genomic_DNA"/>
</dbReference>